<dbReference type="AlphaFoldDB" id="A0AA39UD53"/>
<dbReference type="EMBL" id="JAUEPR010000007">
    <property type="protein sequence ID" value="KAK0482323.1"/>
    <property type="molecule type" value="Genomic_DNA"/>
</dbReference>
<reference evidence="1" key="1">
    <citation type="submission" date="2023-06" db="EMBL/GenBank/DDBJ databases">
        <authorList>
            <consortium name="Lawrence Berkeley National Laboratory"/>
            <person name="Ahrendt S."/>
            <person name="Sahu N."/>
            <person name="Indic B."/>
            <person name="Wong-Bajracharya J."/>
            <person name="Merenyi Z."/>
            <person name="Ke H.-M."/>
            <person name="Monk M."/>
            <person name="Kocsube S."/>
            <person name="Drula E."/>
            <person name="Lipzen A."/>
            <person name="Balint B."/>
            <person name="Henrissat B."/>
            <person name="Andreopoulos B."/>
            <person name="Martin F.M."/>
            <person name="Harder C.B."/>
            <person name="Rigling D."/>
            <person name="Ford K.L."/>
            <person name="Foster G.D."/>
            <person name="Pangilinan J."/>
            <person name="Papanicolaou A."/>
            <person name="Barry K."/>
            <person name="LaButti K."/>
            <person name="Viragh M."/>
            <person name="Koriabine M."/>
            <person name="Yan M."/>
            <person name="Riley R."/>
            <person name="Champramary S."/>
            <person name="Plett K.L."/>
            <person name="Tsai I.J."/>
            <person name="Slot J."/>
            <person name="Sipos G."/>
            <person name="Plett J."/>
            <person name="Nagy L.G."/>
            <person name="Grigoriev I.V."/>
        </authorList>
    </citation>
    <scope>NUCLEOTIDE SEQUENCE</scope>
    <source>
        <strain evidence="1">ICMP 16352</strain>
    </source>
</reference>
<dbReference type="Proteomes" id="UP001175227">
    <property type="component" value="Unassembled WGS sequence"/>
</dbReference>
<sequence length="134" mass="15235">MWQNKPLDATFQEREFQLTFTFSPKFVATTLKFRNKDTSYSSINGIGTVGLHTTAGSNYPQAFNGPNDPYNLVTVNQGGVLVHSALRRQRSGSGQFMLRMPPRKQIIGFEKFSPWEDTLSARDILQGMIKRYLQ</sequence>
<accession>A0AA39UD53</accession>
<organism evidence="1 2">
    <name type="scientific">Armillaria novae-zelandiae</name>
    <dbReference type="NCBI Taxonomy" id="153914"/>
    <lineage>
        <taxon>Eukaryota</taxon>
        <taxon>Fungi</taxon>
        <taxon>Dikarya</taxon>
        <taxon>Basidiomycota</taxon>
        <taxon>Agaricomycotina</taxon>
        <taxon>Agaricomycetes</taxon>
        <taxon>Agaricomycetidae</taxon>
        <taxon>Agaricales</taxon>
        <taxon>Marasmiineae</taxon>
        <taxon>Physalacriaceae</taxon>
        <taxon>Armillaria</taxon>
    </lineage>
</organism>
<gene>
    <name evidence="1" type="ORF">IW261DRAFT_1678042</name>
</gene>
<proteinExistence type="predicted"/>
<evidence type="ECO:0000313" key="2">
    <source>
        <dbReference type="Proteomes" id="UP001175227"/>
    </source>
</evidence>
<evidence type="ECO:0000313" key="1">
    <source>
        <dbReference type="EMBL" id="KAK0482323.1"/>
    </source>
</evidence>
<protein>
    <submittedName>
        <fullName evidence="1">Uncharacterized protein</fullName>
    </submittedName>
</protein>
<name>A0AA39UD53_9AGAR</name>
<keyword evidence="2" id="KW-1185">Reference proteome</keyword>
<comment type="caution">
    <text evidence="1">The sequence shown here is derived from an EMBL/GenBank/DDBJ whole genome shotgun (WGS) entry which is preliminary data.</text>
</comment>